<organism evidence="2 3">
    <name type="scientific">Euplotes crassus</name>
    <dbReference type="NCBI Taxonomy" id="5936"/>
    <lineage>
        <taxon>Eukaryota</taxon>
        <taxon>Sar</taxon>
        <taxon>Alveolata</taxon>
        <taxon>Ciliophora</taxon>
        <taxon>Intramacronucleata</taxon>
        <taxon>Spirotrichea</taxon>
        <taxon>Hypotrichia</taxon>
        <taxon>Euplotida</taxon>
        <taxon>Euplotidae</taxon>
        <taxon>Moneuplotes</taxon>
    </lineage>
</organism>
<evidence type="ECO:0000313" key="3">
    <source>
        <dbReference type="Proteomes" id="UP001295684"/>
    </source>
</evidence>
<dbReference type="Proteomes" id="UP001295684">
    <property type="component" value="Unassembled WGS sequence"/>
</dbReference>
<protein>
    <submittedName>
        <fullName evidence="2">Uncharacterized protein</fullName>
    </submittedName>
</protein>
<proteinExistence type="predicted"/>
<feature type="compositionally biased region" description="Polar residues" evidence="1">
    <location>
        <begin position="108"/>
        <end position="118"/>
    </location>
</feature>
<comment type="caution">
    <text evidence="2">The sequence shown here is derived from an EMBL/GenBank/DDBJ whole genome shotgun (WGS) entry which is preliminary data.</text>
</comment>
<gene>
    <name evidence="2" type="ORF">ECRASSUSDP1_LOCUS19025</name>
</gene>
<keyword evidence="3" id="KW-1185">Reference proteome</keyword>
<evidence type="ECO:0000256" key="1">
    <source>
        <dbReference type="SAM" id="MobiDB-lite"/>
    </source>
</evidence>
<feature type="compositionally biased region" description="Basic and acidic residues" evidence="1">
    <location>
        <begin position="161"/>
        <end position="176"/>
    </location>
</feature>
<accession>A0AAD1XRQ8</accession>
<feature type="region of interest" description="Disordered" evidence="1">
    <location>
        <begin position="104"/>
        <end position="176"/>
    </location>
</feature>
<sequence length="361" mass="41644">MNNKDSEQKHHSHFNYTINSHQDLGIGLSGFNWPLTRVPPKINKPYYKLLQTQGAPIGQKVNPFCSIKISMSTHKIMESSLKVISKNHELSAFSLVKPRVPLKPRNMIDSTSQTQCSSARKPENDPSVDEESKDSPIRDKSDQVSKVIPRTCKPSTNRSKNKMDFPKKKPQSDTNTRDDVLHKTLFRAVKKFYSQECCNTRHVFAHSKNQESQILQKIDQVCKARFASLFSEAEIEKAAPLELLALDKKQLAEFPLNDFFMAKLMVASISARMIMKKYIGKYEVRKVYVKYYNVLNKYSYGKLVNLLTLKPFQTVFKEFLTSSEFAQMLREDKTLKKHHDLYKAKAQEFLEIIGQMEADTY</sequence>
<dbReference type="EMBL" id="CAMPGE010019291">
    <property type="protein sequence ID" value="CAI2377637.1"/>
    <property type="molecule type" value="Genomic_DNA"/>
</dbReference>
<reference evidence="2" key="1">
    <citation type="submission" date="2023-07" db="EMBL/GenBank/DDBJ databases">
        <authorList>
            <consortium name="AG Swart"/>
            <person name="Singh M."/>
            <person name="Singh A."/>
            <person name="Seah K."/>
            <person name="Emmerich C."/>
        </authorList>
    </citation>
    <scope>NUCLEOTIDE SEQUENCE</scope>
    <source>
        <strain evidence="2">DP1</strain>
    </source>
</reference>
<evidence type="ECO:0000313" key="2">
    <source>
        <dbReference type="EMBL" id="CAI2377637.1"/>
    </source>
</evidence>
<dbReference type="AlphaFoldDB" id="A0AAD1XRQ8"/>
<feature type="compositionally biased region" description="Basic and acidic residues" evidence="1">
    <location>
        <begin position="133"/>
        <end position="143"/>
    </location>
</feature>
<name>A0AAD1XRQ8_EUPCR</name>